<name>A0A7J7EU81_DICBM</name>
<feature type="region of interest" description="Disordered" evidence="2">
    <location>
        <begin position="192"/>
        <end position="247"/>
    </location>
</feature>
<dbReference type="GO" id="GO:0005886">
    <property type="term" value="C:plasma membrane"/>
    <property type="evidence" value="ECO:0007669"/>
    <property type="project" value="TreeGrafter"/>
</dbReference>
<dbReference type="PANTHER" id="PTHR46879:SF1">
    <property type="entry name" value="SUSHI DOMAIN-CONTAINING PROTEIN 3"/>
    <property type="match status" value="1"/>
</dbReference>
<reference evidence="3 4" key="1">
    <citation type="journal article" date="2020" name="Mol. Biol. Evol.">
        <title>Interspecific Gene Flow and the Evolution of Specialization in Black and White Rhinoceros.</title>
        <authorList>
            <person name="Moodley Y."/>
            <person name="Westbury M.V."/>
            <person name="Russo I.M."/>
            <person name="Gopalakrishnan S."/>
            <person name="Rakotoarivelo A."/>
            <person name="Olsen R.A."/>
            <person name="Prost S."/>
            <person name="Tunstall T."/>
            <person name="Ryder O.A."/>
            <person name="Dalen L."/>
            <person name="Bruford M.W."/>
        </authorList>
    </citation>
    <scope>NUCLEOTIDE SEQUENCE [LARGE SCALE GENOMIC DNA]</scope>
    <source>
        <strain evidence="3">SBR-YM</strain>
        <tissue evidence="3">Skin</tissue>
    </source>
</reference>
<evidence type="ECO:0000313" key="4">
    <source>
        <dbReference type="Proteomes" id="UP000551758"/>
    </source>
</evidence>
<dbReference type="InterPro" id="IPR035976">
    <property type="entry name" value="Sushi/SCR/CCP_sf"/>
</dbReference>
<keyword evidence="1" id="KW-1015">Disulfide bond</keyword>
<dbReference type="SUPFAM" id="SSF57535">
    <property type="entry name" value="Complement control module/SCR domain"/>
    <property type="match status" value="1"/>
</dbReference>
<dbReference type="Proteomes" id="UP000551758">
    <property type="component" value="Unassembled WGS sequence"/>
</dbReference>
<evidence type="ECO:0000256" key="1">
    <source>
        <dbReference type="ARBA" id="ARBA00023157"/>
    </source>
</evidence>
<dbReference type="InterPro" id="IPR053067">
    <property type="entry name" value="SUSD3"/>
</dbReference>
<protein>
    <submittedName>
        <fullName evidence="3">Uncharacterized protein</fullName>
    </submittedName>
</protein>
<evidence type="ECO:0000313" key="3">
    <source>
        <dbReference type="EMBL" id="KAF5919375.1"/>
    </source>
</evidence>
<dbReference type="PANTHER" id="PTHR46879">
    <property type="entry name" value="SUSHI DOMAIN-CONTAINING PROTEIN 3"/>
    <property type="match status" value="1"/>
</dbReference>
<dbReference type="AlphaFoldDB" id="A0A7J7EU81"/>
<comment type="caution">
    <text evidence="3">The sequence shown here is derived from an EMBL/GenBank/DDBJ whole genome shotgun (WGS) entry which is preliminary data.</text>
</comment>
<sequence length="247" mass="25303">MWLHWGLGGYTCQNSVAVENEQVQDVTIRQNIMTCAFEDETMKLRQLKLDNQAGHRQTRRRTGAAPPGSSTSMRSSAPAQQATFPVLRGDGASVGTVIGFPCPSGRRMVGSGLLTCAWKGSVAPWSSGIRCVQAHAALGGLGIHGGWPPPSAAPSSCPCPGLLSCSSQSPAEDGARRSGRRPAVAVAASLGLVRPRGRGQPPQRSCESGAAGRACDLHSSTTLGGDTRGLAGVDKGPGPGPGALSPS</sequence>
<gene>
    <name evidence="3" type="ORF">HPG69_009856</name>
</gene>
<dbReference type="EMBL" id="JACDTQ010002339">
    <property type="protein sequence ID" value="KAF5919375.1"/>
    <property type="molecule type" value="Genomic_DNA"/>
</dbReference>
<evidence type="ECO:0000256" key="2">
    <source>
        <dbReference type="SAM" id="MobiDB-lite"/>
    </source>
</evidence>
<keyword evidence="4" id="KW-1185">Reference proteome</keyword>
<feature type="region of interest" description="Disordered" evidence="2">
    <location>
        <begin position="50"/>
        <end position="81"/>
    </location>
</feature>
<proteinExistence type="predicted"/>
<feature type="compositionally biased region" description="Polar residues" evidence="2">
    <location>
        <begin position="68"/>
        <end position="81"/>
    </location>
</feature>
<accession>A0A7J7EU81</accession>
<organism evidence="3 4">
    <name type="scientific">Diceros bicornis minor</name>
    <name type="common">South-central black rhinoceros</name>
    <dbReference type="NCBI Taxonomy" id="77932"/>
    <lineage>
        <taxon>Eukaryota</taxon>
        <taxon>Metazoa</taxon>
        <taxon>Chordata</taxon>
        <taxon>Craniata</taxon>
        <taxon>Vertebrata</taxon>
        <taxon>Euteleostomi</taxon>
        <taxon>Mammalia</taxon>
        <taxon>Eutheria</taxon>
        <taxon>Laurasiatheria</taxon>
        <taxon>Perissodactyla</taxon>
        <taxon>Rhinocerotidae</taxon>
        <taxon>Diceros</taxon>
    </lineage>
</organism>